<feature type="domain" description="Transposase IS66 central" evidence="1">
    <location>
        <begin position="16"/>
        <end position="188"/>
    </location>
</feature>
<dbReference type="Pfam" id="PF03050">
    <property type="entry name" value="DDE_Tnp_IS66"/>
    <property type="match status" value="1"/>
</dbReference>
<organism evidence="2 3">
    <name type="scientific">Lacticaseibacillus casei DSM 20011 = JCM 1134 = ATCC 393</name>
    <dbReference type="NCBI Taxonomy" id="1423732"/>
    <lineage>
        <taxon>Bacteria</taxon>
        <taxon>Bacillati</taxon>
        <taxon>Bacillota</taxon>
        <taxon>Bacilli</taxon>
        <taxon>Lactobacillales</taxon>
        <taxon>Lactobacillaceae</taxon>
        <taxon>Lacticaseibacillus</taxon>
    </lineage>
</organism>
<proteinExistence type="predicted"/>
<reference evidence="2 3" key="1">
    <citation type="journal article" date="2013" name="PLoS ONE">
        <title>Genomic Adaptation of the Lactobacillus casei Group.</title>
        <authorList>
            <person name="Toh H."/>
            <person name="Oshima K."/>
            <person name="Nakano A."/>
            <person name="Takahata M."/>
            <person name="Murakami M."/>
            <person name="Takaki T."/>
            <person name="Nishiyama H."/>
            <person name="Igimi S."/>
            <person name="Hattori M."/>
            <person name="Morita H."/>
        </authorList>
    </citation>
    <scope>NUCLEOTIDE SEQUENCE [LARGE SCALE GENOMIC DNA]</scope>
    <source>
        <strain evidence="2 3">ATCC 393</strain>
    </source>
</reference>
<dbReference type="InterPro" id="IPR004291">
    <property type="entry name" value="Transposase_IS66_central"/>
</dbReference>
<dbReference type="PANTHER" id="PTHR33678:SF2">
    <property type="match status" value="1"/>
</dbReference>
<dbReference type="PANTHER" id="PTHR33678">
    <property type="entry name" value="BLL1576 PROTEIN"/>
    <property type="match status" value="1"/>
</dbReference>
<dbReference type="EMBL" id="AP012544">
    <property type="protein sequence ID" value="BAN73238.1"/>
    <property type="molecule type" value="Genomic_DNA"/>
</dbReference>
<accession>A0AAD1ALQ3</accession>
<sequence length="191" mass="22243">MELNQAVWSKLRDFTQTMIEKYRKKVSANRQEQDWLALGLELSRQQITNWHILACDFALRDLYDVMHEALLKQDVIHADETPYNVLDSEKSKTYFWVFTSSKASPEKVVLYEHANSRQFAVPERFLRGYTGYLQTDGYAAYAKLPDVTRVACLAQIRRKFFEAMGKQGIAKSAAKESFKFCQDMFALDNMK</sequence>
<name>A0AAD1ALQ3_LACCA</name>
<dbReference type="GeneID" id="45547344"/>
<gene>
    <name evidence="2" type="ORF">LBCZ_0070</name>
</gene>
<dbReference type="InterPro" id="IPR052344">
    <property type="entry name" value="Transposase-related"/>
</dbReference>
<evidence type="ECO:0000313" key="3">
    <source>
        <dbReference type="Proteomes" id="UP000015560"/>
    </source>
</evidence>
<protein>
    <submittedName>
        <fullName evidence="2">Transposase</fullName>
    </submittedName>
</protein>
<dbReference type="RefSeq" id="WP_156129373.1">
    <property type="nucleotide sequence ID" value="NZ_AP012544.1"/>
</dbReference>
<dbReference type="AlphaFoldDB" id="A0AAD1ALQ3"/>
<dbReference type="Proteomes" id="UP000015560">
    <property type="component" value="Chromosome"/>
</dbReference>
<evidence type="ECO:0000259" key="1">
    <source>
        <dbReference type="Pfam" id="PF03050"/>
    </source>
</evidence>
<evidence type="ECO:0000313" key="2">
    <source>
        <dbReference type="EMBL" id="BAN73238.1"/>
    </source>
</evidence>